<protein>
    <submittedName>
        <fullName evidence="2">Uncharacterized protein</fullName>
    </submittedName>
</protein>
<evidence type="ECO:0000256" key="1">
    <source>
        <dbReference type="SAM" id="MobiDB-lite"/>
    </source>
</evidence>
<accession>A0ABQ9TTG4</accession>
<comment type="caution">
    <text evidence="2">The sequence shown here is derived from an EMBL/GenBank/DDBJ whole genome shotgun (WGS) entry which is preliminary data.</text>
</comment>
<sequence>MLCSVGFHHPSAGVSESPNVRRPKMGYGQILSQDSEGSIRDNASVDHLLEYCSTLSVQQPNEDSFSTKPSVLIVMSLGSGLLLWTLNCYRTRVSKVLANLGS</sequence>
<evidence type="ECO:0000313" key="2">
    <source>
        <dbReference type="EMBL" id="KAK2088082.1"/>
    </source>
</evidence>
<evidence type="ECO:0000313" key="3">
    <source>
        <dbReference type="Proteomes" id="UP001266305"/>
    </source>
</evidence>
<organism evidence="2 3">
    <name type="scientific">Saguinus oedipus</name>
    <name type="common">Cotton-top tamarin</name>
    <name type="synonym">Oedipomidas oedipus</name>
    <dbReference type="NCBI Taxonomy" id="9490"/>
    <lineage>
        <taxon>Eukaryota</taxon>
        <taxon>Metazoa</taxon>
        <taxon>Chordata</taxon>
        <taxon>Craniata</taxon>
        <taxon>Vertebrata</taxon>
        <taxon>Euteleostomi</taxon>
        <taxon>Mammalia</taxon>
        <taxon>Eutheria</taxon>
        <taxon>Euarchontoglires</taxon>
        <taxon>Primates</taxon>
        <taxon>Haplorrhini</taxon>
        <taxon>Platyrrhini</taxon>
        <taxon>Cebidae</taxon>
        <taxon>Callitrichinae</taxon>
        <taxon>Saguinus</taxon>
    </lineage>
</organism>
<feature type="region of interest" description="Disordered" evidence="1">
    <location>
        <begin position="1"/>
        <end position="23"/>
    </location>
</feature>
<proteinExistence type="predicted"/>
<dbReference type="Proteomes" id="UP001266305">
    <property type="component" value="Unassembled WGS sequence"/>
</dbReference>
<dbReference type="EMBL" id="JASSZA010000019">
    <property type="protein sequence ID" value="KAK2088082.1"/>
    <property type="molecule type" value="Genomic_DNA"/>
</dbReference>
<name>A0ABQ9TTG4_SAGOE</name>
<keyword evidence="3" id="KW-1185">Reference proteome</keyword>
<gene>
    <name evidence="2" type="ORF">P7K49_033989</name>
</gene>
<reference evidence="2 3" key="1">
    <citation type="submission" date="2023-05" db="EMBL/GenBank/DDBJ databases">
        <title>B98-5 Cell Line De Novo Hybrid Assembly: An Optical Mapping Approach.</title>
        <authorList>
            <person name="Kananen K."/>
            <person name="Auerbach J.A."/>
            <person name="Kautto E."/>
            <person name="Blachly J.S."/>
        </authorList>
    </citation>
    <scope>NUCLEOTIDE SEQUENCE [LARGE SCALE GENOMIC DNA]</scope>
    <source>
        <strain evidence="2">B95-8</strain>
        <tissue evidence="2">Cell line</tissue>
    </source>
</reference>